<comment type="caution">
    <text evidence="2">The sequence shown here is derived from an EMBL/GenBank/DDBJ whole genome shotgun (WGS) entry which is preliminary data.</text>
</comment>
<evidence type="ECO:0000313" key="3">
    <source>
        <dbReference type="Proteomes" id="UP000019335"/>
    </source>
</evidence>
<evidence type="ECO:0000313" key="2">
    <source>
        <dbReference type="EMBL" id="EWM22324.1"/>
    </source>
</evidence>
<evidence type="ECO:0000256" key="1">
    <source>
        <dbReference type="SAM" id="MobiDB-lite"/>
    </source>
</evidence>
<name>W7TNL6_9STRA</name>
<dbReference type="AlphaFoldDB" id="W7TNL6"/>
<keyword evidence="3" id="KW-1185">Reference proteome</keyword>
<feature type="region of interest" description="Disordered" evidence="1">
    <location>
        <begin position="57"/>
        <end position="76"/>
    </location>
</feature>
<organism evidence="2 3">
    <name type="scientific">Nannochloropsis gaditana</name>
    <dbReference type="NCBI Taxonomy" id="72520"/>
    <lineage>
        <taxon>Eukaryota</taxon>
        <taxon>Sar</taxon>
        <taxon>Stramenopiles</taxon>
        <taxon>Ochrophyta</taxon>
        <taxon>Eustigmatophyceae</taxon>
        <taxon>Eustigmatales</taxon>
        <taxon>Monodopsidaceae</taxon>
        <taxon>Nannochloropsis</taxon>
    </lineage>
</organism>
<dbReference type="Proteomes" id="UP000019335">
    <property type="component" value="Unassembled WGS sequence"/>
</dbReference>
<proteinExistence type="predicted"/>
<dbReference type="EMBL" id="AZIL01002200">
    <property type="protein sequence ID" value="EWM22324.1"/>
    <property type="molecule type" value="Genomic_DNA"/>
</dbReference>
<reference evidence="2 3" key="1">
    <citation type="journal article" date="2014" name="Mol. Plant">
        <title>Chromosome Scale Genome Assembly and Transcriptome Profiling of Nannochloropsis gaditana in Nitrogen Depletion.</title>
        <authorList>
            <person name="Corteggiani Carpinelli E."/>
            <person name="Telatin A."/>
            <person name="Vitulo N."/>
            <person name="Forcato C."/>
            <person name="D'Angelo M."/>
            <person name="Schiavon R."/>
            <person name="Vezzi A."/>
            <person name="Giacometti G.M."/>
            <person name="Morosinotto T."/>
            <person name="Valle G."/>
        </authorList>
    </citation>
    <scope>NUCLEOTIDE SEQUENCE [LARGE SCALE GENOMIC DNA]</scope>
    <source>
        <strain evidence="2 3">B-31</strain>
    </source>
</reference>
<protein>
    <submittedName>
        <fullName evidence="2">Uncharacterized protein</fullName>
    </submittedName>
</protein>
<gene>
    <name evidence="2" type="ORF">Naga_100118g1</name>
</gene>
<sequence>MNASIASCAPYGSRHHTIGKFAIKRDRNGCRLCKFACAAASQGVVPFESRWDTSCDGPQALSPRHAGQRPRSIVDS</sequence>
<accession>W7TNL6</accession>